<reference evidence="7 8" key="1">
    <citation type="journal article" date="2018" name="Sci. Rep.">
        <title>Comparative genomics provides insights into the lifestyle and reveals functional heterogeneity of dark septate endophytic fungi.</title>
        <authorList>
            <person name="Knapp D.G."/>
            <person name="Nemeth J.B."/>
            <person name="Barry K."/>
            <person name="Hainaut M."/>
            <person name="Henrissat B."/>
            <person name="Johnson J."/>
            <person name="Kuo A."/>
            <person name="Lim J.H.P."/>
            <person name="Lipzen A."/>
            <person name="Nolan M."/>
            <person name="Ohm R.A."/>
            <person name="Tamas L."/>
            <person name="Grigoriev I.V."/>
            <person name="Spatafora J.W."/>
            <person name="Nagy L.G."/>
            <person name="Kovacs G.M."/>
        </authorList>
    </citation>
    <scope>NUCLEOTIDE SEQUENCE [LARGE SCALE GENOMIC DNA]</scope>
    <source>
        <strain evidence="7 8">DSE2036</strain>
    </source>
</reference>
<keyword evidence="8" id="KW-1185">Reference proteome</keyword>
<evidence type="ECO:0000256" key="3">
    <source>
        <dbReference type="ARBA" id="ARBA00022741"/>
    </source>
</evidence>
<keyword evidence="4" id="KW-0521">NADP</keyword>
<dbReference type="InterPro" id="IPR047122">
    <property type="entry name" value="Trans-enoyl_RdTase-like"/>
</dbReference>
<evidence type="ECO:0000256" key="1">
    <source>
        <dbReference type="ARBA" id="ARBA00008072"/>
    </source>
</evidence>
<evidence type="ECO:0000313" key="8">
    <source>
        <dbReference type="Proteomes" id="UP000244855"/>
    </source>
</evidence>
<proteinExistence type="inferred from homology"/>
<dbReference type="CDD" id="cd08249">
    <property type="entry name" value="enoyl_reductase_like"/>
    <property type="match status" value="1"/>
</dbReference>
<evidence type="ECO:0000313" key="7">
    <source>
        <dbReference type="EMBL" id="PVH95007.1"/>
    </source>
</evidence>
<dbReference type="InterPro" id="IPR020843">
    <property type="entry name" value="ER"/>
</dbReference>
<evidence type="ECO:0000259" key="6">
    <source>
        <dbReference type="SMART" id="SM00829"/>
    </source>
</evidence>
<protein>
    <submittedName>
        <fullName evidence="7">Alcohol dehydrogenase GroES-like domain-containing protein</fullName>
    </submittedName>
</protein>
<dbReference type="GO" id="GO:0000166">
    <property type="term" value="F:nucleotide binding"/>
    <property type="evidence" value="ECO:0007669"/>
    <property type="project" value="UniProtKB-KW"/>
</dbReference>
<accession>A0A2V1DA57</accession>
<feature type="domain" description="Enoyl reductase (ER)" evidence="6">
    <location>
        <begin position="16"/>
        <end position="362"/>
    </location>
</feature>
<dbReference type="STRING" id="97972.A0A2V1DA57"/>
<evidence type="ECO:0000256" key="2">
    <source>
        <dbReference type="ARBA" id="ARBA00011245"/>
    </source>
</evidence>
<evidence type="ECO:0000256" key="4">
    <source>
        <dbReference type="ARBA" id="ARBA00022857"/>
    </source>
</evidence>
<name>A0A2V1DA57_9PLEO</name>
<dbReference type="Gene3D" id="3.40.50.720">
    <property type="entry name" value="NAD(P)-binding Rossmann-like Domain"/>
    <property type="match status" value="1"/>
</dbReference>
<dbReference type="AlphaFoldDB" id="A0A2V1DA57"/>
<dbReference type="InterPro" id="IPR013154">
    <property type="entry name" value="ADH-like_N"/>
</dbReference>
<dbReference type="Proteomes" id="UP000244855">
    <property type="component" value="Unassembled WGS sequence"/>
</dbReference>
<organism evidence="7 8">
    <name type="scientific">Periconia macrospinosa</name>
    <dbReference type="NCBI Taxonomy" id="97972"/>
    <lineage>
        <taxon>Eukaryota</taxon>
        <taxon>Fungi</taxon>
        <taxon>Dikarya</taxon>
        <taxon>Ascomycota</taxon>
        <taxon>Pezizomycotina</taxon>
        <taxon>Dothideomycetes</taxon>
        <taxon>Pleosporomycetidae</taxon>
        <taxon>Pleosporales</taxon>
        <taxon>Massarineae</taxon>
        <taxon>Periconiaceae</taxon>
        <taxon>Periconia</taxon>
    </lineage>
</organism>
<dbReference type="EMBL" id="KZ805512">
    <property type="protein sequence ID" value="PVH95007.1"/>
    <property type="molecule type" value="Genomic_DNA"/>
</dbReference>
<keyword evidence="3" id="KW-0547">Nucleotide-binding</keyword>
<dbReference type="Gene3D" id="3.90.180.10">
    <property type="entry name" value="Medium-chain alcohol dehydrogenases, catalytic domain"/>
    <property type="match status" value="1"/>
</dbReference>
<gene>
    <name evidence="7" type="ORF">DM02DRAFT_633246</name>
</gene>
<keyword evidence="5" id="KW-0560">Oxidoreductase</keyword>
<dbReference type="SMART" id="SM00829">
    <property type="entry name" value="PKS_ER"/>
    <property type="match status" value="1"/>
</dbReference>
<dbReference type="PANTHER" id="PTHR45348">
    <property type="entry name" value="HYPOTHETICAL OXIDOREDUCTASE (EUROFUNG)"/>
    <property type="match status" value="1"/>
</dbReference>
<dbReference type="InterPro" id="IPR036291">
    <property type="entry name" value="NAD(P)-bd_dom_sf"/>
</dbReference>
<dbReference type="Pfam" id="PF08240">
    <property type="entry name" value="ADH_N"/>
    <property type="match status" value="1"/>
</dbReference>
<dbReference type="InterPro" id="IPR011032">
    <property type="entry name" value="GroES-like_sf"/>
</dbReference>
<dbReference type="PANTHER" id="PTHR45348:SF1">
    <property type="entry name" value="TRANS-ENOYL REDUCTASE STHE"/>
    <property type="match status" value="1"/>
</dbReference>
<dbReference type="GO" id="GO:0016651">
    <property type="term" value="F:oxidoreductase activity, acting on NAD(P)H"/>
    <property type="evidence" value="ECO:0007669"/>
    <property type="project" value="InterPro"/>
</dbReference>
<sequence>MAAKTKQQCLRQGNDGSGTPIIDQNCPIPTITKPYQVLVHVAAVALNPFDHKSPSFCPTPGAIMGFDFTGTIVTRGGDVRRDLTEGTRVCGAVHGSNPSNPQTGAFAEYVVADSRLLLKPPAAWTHAQAAALGGAGWLTAGLVLYDYLKLDGRPSAPATNGTANGDKKPVLVYGAATATGTMICQILTLSGYAPVAICSTKSSAMVSSYGAVTTIDYTSLTTAAETIKTHTRNQLRLAIDCIATPESLRCCMAAIGRAGGDYIAIEHTMQEWHTRRAVHVHPTPLAYEVWGEAVTMGPPYDRDASPAKLESAIRWTEEMQRLVEQGMVRPHPPKALEPGFQQILDGLKILEAGKVSGEKLVVCLGSKCS</sequence>
<dbReference type="SUPFAM" id="SSF50129">
    <property type="entry name" value="GroES-like"/>
    <property type="match status" value="1"/>
</dbReference>
<comment type="subunit">
    <text evidence="2">Monomer.</text>
</comment>
<comment type="similarity">
    <text evidence="1">Belongs to the zinc-containing alcohol dehydrogenase family.</text>
</comment>
<dbReference type="SUPFAM" id="SSF51735">
    <property type="entry name" value="NAD(P)-binding Rossmann-fold domains"/>
    <property type="match status" value="1"/>
</dbReference>
<evidence type="ECO:0000256" key="5">
    <source>
        <dbReference type="ARBA" id="ARBA00023002"/>
    </source>
</evidence>
<dbReference type="OrthoDB" id="48317at2759"/>